<evidence type="ECO:0000259" key="4">
    <source>
        <dbReference type="Pfam" id="PF01361"/>
    </source>
</evidence>
<dbReference type="Proteomes" id="UP000634522">
    <property type="component" value="Unassembled WGS sequence"/>
</dbReference>
<dbReference type="PANTHER" id="PTHR35530">
    <property type="entry name" value="TAUTOMERASE-RELATED"/>
    <property type="match status" value="1"/>
</dbReference>
<accession>A0ABX1NIJ1</accession>
<dbReference type="InterPro" id="IPR018191">
    <property type="entry name" value="4-OT"/>
</dbReference>
<dbReference type="RefSeq" id="WP_169141748.1">
    <property type="nucleotide sequence ID" value="NZ_WTVS01000038.1"/>
</dbReference>
<evidence type="ECO:0000256" key="2">
    <source>
        <dbReference type="ARBA" id="ARBA00023235"/>
    </source>
</evidence>
<dbReference type="PANTHER" id="PTHR35530:SF1">
    <property type="entry name" value="2-HYDROXYMUCONATE TAUTOMERASE"/>
    <property type="match status" value="1"/>
</dbReference>
<dbReference type="SUPFAM" id="SSF55331">
    <property type="entry name" value="Tautomerase/MIF"/>
    <property type="match status" value="1"/>
</dbReference>
<evidence type="ECO:0000256" key="1">
    <source>
        <dbReference type="ARBA" id="ARBA00006723"/>
    </source>
</evidence>
<name>A0ABX1NIJ1_9RHOO</name>
<dbReference type="InterPro" id="IPR004370">
    <property type="entry name" value="4-OT-like_dom"/>
</dbReference>
<comment type="caution">
    <text evidence="5">The sequence shown here is derived from an EMBL/GenBank/DDBJ whole genome shotgun (WGS) entry which is preliminary data.</text>
</comment>
<protein>
    <recommendedName>
        <fullName evidence="3">Tautomerase</fullName>
        <ecNumber evidence="3">5.3.2.-</ecNumber>
    </recommendedName>
</protein>
<proteinExistence type="inferred from homology"/>
<evidence type="ECO:0000313" key="5">
    <source>
        <dbReference type="EMBL" id="NMF99138.1"/>
    </source>
</evidence>
<organism evidence="5 6">
    <name type="scientific">Aromatoleum toluolicum</name>
    <dbReference type="NCBI Taxonomy" id="90060"/>
    <lineage>
        <taxon>Bacteria</taxon>
        <taxon>Pseudomonadati</taxon>
        <taxon>Pseudomonadota</taxon>
        <taxon>Betaproteobacteria</taxon>
        <taxon>Rhodocyclales</taxon>
        <taxon>Rhodocyclaceae</taxon>
        <taxon>Aromatoleum</taxon>
    </lineage>
</organism>
<dbReference type="NCBIfam" id="TIGR00013">
    <property type="entry name" value="taut"/>
    <property type="match status" value="1"/>
</dbReference>
<dbReference type="InterPro" id="IPR014347">
    <property type="entry name" value="Tautomerase/MIF_sf"/>
</dbReference>
<evidence type="ECO:0000256" key="3">
    <source>
        <dbReference type="RuleBase" id="RU362032"/>
    </source>
</evidence>
<reference evidence="5 6" key="1">
    <citation type="submission" date="2019-12" db="EMBL/GenBank/DDBJ databases">
        <title>Comparative genomics gives insights into the taxonomy of the Azoarcus-Aromatoleum group and reveals separate origins of nif in the plant-associated Azoarcus and non-plant-associated Aromatoleum sub-groups.</title>
        <authorList>
            <person name="Lafos M."/>
            <person name="Maluk M."/>
            <person name="Batista M."/>
            <person name="Junghare M."/>
            <person name="Carmona M."/>
            <person name="Faoro H."/>
            <person name="Cruz L.M."/>
            <person name="Battistoni F."/>
            <person name="De Souza E."/>
            <person name="Pedrosa F."/>
            <person name="Chen W.-M."/>
            <person name="Poole P.S."/>
            <person name="Dixon R.A."/>
            <person name="James E.K."/>
        </authorList>
    </citation>
    <scope>NUCLEOTIDE SEQUENCE [LARGE SCALE GENOMIC DNA]</scope>
    <source>
        <strain evidence="5 6">T</strain>
    </source>
</reference>
<dbReference type="EC" id="5.3.2.-" evidence="3"/>
<sequence length="75" mass="8295">MPIIEMHLSEGRTAEQKRKVASAVTEAVIHALGVKSEAVRILITEHANEEFFVAGETLAERAERQRVAALQEQAQ</sequence>
<keyword evidence="6" id="KW-1185">Reference proteome</keyword>
<feature type="domain" description="4-oxalocrotonate tautomerase-like" evidence="4">
    <location>
        <begin position="2"/>
        <end position="60"/>
    </location>
</feature>
<dbReference type="Gene3D" id="3.30.429.10">
    <property type="entry name" value="Macrophage Migration Inhibitory Factor"/>
    <property type="match status" value="1"/>
</dbReference>
<dbReference type="Pfam" id="PF01361">
    <property type="entry name" value="Tautomerase"/>
    <property type="match status" value="1"/>
</dbReference>
<gene>
    <name evidence="5" type="ORF">GPA27_17300</name>
</gene>
<dbReference type="EMBL" id="WTVS01000038">
    <property type="protein sequence ID" value="NMF99138.1"/>
    <property type="molecule type" value="Genomic_DNA"/>
</dbReference>
<evidence type="ECO:0000313" key="6">
    <source>
        <dbReference type="Proteomes" id="UP000634522"/>
    </source>
</evidence>
<comment type="similarity">
    <text evidence="1 3">Belongs to the 4-oxalocrotonate tautomerase family.</text>
</comment>
<keyword evidence="2 3" id="KW-0413">Isomerase</keyword>